<dbReference type="GO" id="GO:0005524">
    <property type="term" value="F:ATP binding"/>
    <property type="evidence" value="ECO:0007669"/>
    <property type="project" value="UniProtKB-KW"/>
</dbReference>
<feature type="binding site" evidence="9">
    <location>
        <position position="99"/>
    </location>
    <ligand>
        <name>L-glutamine</name>
        <dbReference type="ChEBI" id="CHEBI:58359"/>
    </ligand>
</feature>
<dbReference type="PROSITE" id="PS51278">
    <property type="entry name" value="GATASE_TYPE_2"/>
    <property type="match status" value="1"/>
</dbReference>
<evidence type="ECO:0000256" key="6">
    <source>
        <dbReference type="ARBA" id="ARBA00022962"/>
    </source>
</evidence>
<gene>
    <name evidence="11" type="primary">asnB_1</name>
    <name evidence="11" type="ORF">ERS739220_00096</name>
</gene>
<dbReference type="Proteomes" id="UP000052257">
    <property type="component" value="Unassembled WGS sequence"/>
</dbReference>
<dbReference type="Pfam" id="PF00733">
    <property type="entry name" value="Asn_synthase"/>
    <property type="match status" value="1"/>
</dbReference>
<dbReference type="InterPro" id="IPR033738">
    <property type="entry name" value="AsnB_N"/>
</dbReference>
<dbReference type="GO" id="GO:0006529">
    <property type="term" value="P:asparagine biosynthetic process"/>
    <property type="evidence" value="ECO:0007669"/>
    <property type="project" value="UniProtKB-KW"/>
</dbReference>
<dbReference type="EC" id="6.3.5.4" evidence="3"/>
<dbReference type="InterPro" id="IPR001962">
    <property type="entry name" value="Asn_synthase"/>
</dbReference>
<dbReference type="InterPro" id="IPR006426">
    <property type="entry name" value="Asn_synth_AEB"/>
</dbReference>
<dbReference type="PIRSF" id="PIRSF001589">
    <property type="entry name" value="Asn_synthetase_glu-h"/>
    <property type="match status" value="1"/>
</dbReference>
<dbReference type="CDD" id="cd01991">
    <property type="entry name" value="Asn_synthase_B_C"/>
    <property type="match status" value="1"/>
</dbReference>
<evidence type="ECO:0000256" key="9">
    <source>
        <dbReference type="PIRSR" id="PIRSR001589-2"/>
    </source>
</evidence>
<feature type="active site" description="For GATase activity" evidence="8">
    <location>
        <position position="2"/>
    </location>
</feature>
<proteinExistence type="inferred from homology"/>
<dbReference type="AlphaFoldDB" id="A0A9W5AKN1"/>
<evidence type="ECO:0000259" key="10">
    <source>
        <dbReference type="PROSITE" id="PS51278"/>
    </source>
</evidence>
<sequence length="608" mass="70435">MCGISGVINKNNNQINIDEIKKINDTIAHRGPDDEGFYLGKNFAFGHRRLSILDLSAEGHQPMSYLERYIITYNGEVYNYLEIKNELLKDGYIFHSHTDTEVILASYDRWGEKCVEKFNGMWAFAIYDKEKNIIFCSRDRFGVKPFYYIQVKDRFVFGSEIKQLLPYTESMANKEILIDYIIAGFVDHTNKTFFDGICKLQGSHNLIYDLNSHKFEIKRYYEIEIDDVIANQSLENSINLYEKELNRSIDIRLRSDVLVGTCLSGGLDSSSIASLAAKKYNKNGGIKFNAIHAKSIEKSTDESEFAKIVANSANLNLNIVEPQTKDFMDYINEVIYAQEEPFGGPSIFMQYFVMQKAKEIGCKVMLDGQGGDETLLGYERYYPAIYIDIFKKDGFLAALKGMKDSNKNNSKMNIKKVAIYVFGTLISSLRKLEYKRRTSFMKKYKNNFGFLNIISKSYLSIFDLQKQEIEYFNLPALLRFEDKNSMRHSIETRLPFLDYQTLHVALSINSKHKIKGGWSKYILRVIVNKILPKSIVWRKNKLGFNAPDNVWLKSIENNMKISIEKSEILPNLCDMDKLLSNFNSLNQNLKWRLYNVSVWEKIYNVKIS</sequence>
<evidence type="ECO:0000256" key="1">
    <source>
        <dbReference type="ARBA" id="ARBA00005187"/>
    </source>
</evidence>
<evidence type="ECO:0000256" key="8">
    <source>
        <dbReference type="PIRSR" id="PIRSR001589-1"/>
    </source>
</evidence>
<keyword evidence="8" id="KW-0028">Amino-acid biosynthesis</keyword>
<comment type="similarity">
    <text evidence="2">Belongs to the asparagine synthetase family.</text>
</comment>
<dbReference type="InterPro" id="IPR017932">
    <property type="entry name" value="GATase_2_dom"/>
</dbReference>
<keyword evidence="6 8" id="KW-0315">Glutamine amidotransferase</keyword>
<dbReference type="EMBL" id="FAUW01000001">
    <property type="protein sequence ID" value="CUU68762.1"/>
    <property type="molecule type" value="Genomic_DNA"/>
</dbReference>
<protein>
    <recommendedName>
        <fullName evidence="3">asparagine synthase (glutamine-hydrolyzing)</fullName>
        <ecNumber evidence="3">6.3.5.4</ecNumber>
    </recommendedName>
</protein>
<comment type="pathway">
    <text evidence="1">Amino-acid biosynthesis; L-asparagine biosynthesis; L-asparagine from L-aspartate (L-Gln route): step 1/1.</text>
</comment>
<dbReference type="PANTHER" id="PTHR43284:SF1">
    <property type="entry name" value="ASPARAGINE SYNTHETASE"/>
    <property type="match status" value="1"/>
</dbReference>
<evidence type="ECO:0000313" key="11">
    <source>
        <dbReference type="EMBL" id="CUU68762.1"/>
    </source>
</evidence>
<reference evidence="11 12" key="1">
    <citation type="submission" date="2015-11" db="EMBL/GenBank/DDBJ databases">
        <authorList>
            <consortium name="Pathogen Informatics"/>
        </authorList>
    </citation>
    <scope>NUCLEOTIDE SEQUENCE [LARGE SCALE GENOMIC DNA]</scope>
    <source>
        <strain evidence="11 12">006A-0191</strain>
    </source>
</reference>
<dbReference type="Pfam" id="PF13537">
    <property type="entry name" value="GATase_7"/>
    <property type="match status" value="1"/>
</dbReference>
<evidence type="ECO:0000256" key="2">
    <source>
        <dbReference type="ARBA" id="ARBA00005752"/>
    </source>
</evidence>
<dbReference type="Gene3D" id="3.60.20.10">
    <property type="entry name" value="Glutamine Phosphoribosylpyrophosphate, subunit 1, domain 1"/>
    <property type="match status" value="1"/>
</dbReference>
<organism evidence="11 12">
    <name type="scientific">Campylobacter hyointestinalis subsp. hyointestinalis</name>
    <dbReference type="NCBI Taxonomy" id="91352"/>
    <lineage>
        <taxon>Bacteria</taxon>
        <taxon>Pseudomonadati</taxon>
        <taxon>Campylobacterota</taxon>
        <taxon>Epsilonproteobacteria</taxon>
        <taxon>Campylobacterales</taxon>
        <taxon>Campylobacteraceae</taxon>
        <taxon>Campylobacter</taxon>
    </lineage>
</organism>
<dbReference type="Gene3D" id="3.40.50.620">
    <property type="entry name" value="HUPs"/>
    <property type="match status" value="1"/>
</dbReference>
<dbReference type="InterPro" id="IPR014729">
    <property type="entry name" value="Rossmann-like_a/b/a_fold"/>
</dbReference>
<evidence type="ECO:0000256" key="4">
    <source>
        <dbReference type="ARBA" id="ARBA00022741"/>
    </source>
</evidence>
<dbReference type="SUPFAM" id="SSF52402">
    <property type="entry name" value="Adenine nucleotide alpha hydrolases-like"/>
    <property type="match status" value="1"/>
</dbReference>
<dbReference type="NCBIfam" id="TIGR01536">
    <property type="entry name" value="asn_synth_AEB"/>
    <property type="match status" value="1"/>
</dbReference>
<dbReference type="InterPro" id="IPR051786">
    <property type="entry name" value="ASN_synthetase/amidase"/>
</dbReference>
<feature type="domain" description="Glutamine amidotransferase type-2" evidence="10">
    <location>
        <begin position="2"/>
        <end position="211"/>
    </location>
</feature>
<evidence type="ECO:0000256" key="5">
    <source>
        <dbReference type="ARBA" id="ARBA00022840"/>
    </source>
</evidence>
<evidence type="ECO:0000256" key="3">
    <source>
        <dbReference type="ARBA" id="ARBA00012737"/>
    </source>
</evidence>
<keyword evidence="4 9" id="KW-0547">Nucleotide-binding</keyword>
<dbReference type="CDD" id="cd00712">
    <property type="entry name" value="AsnB"/>
    <property type="match status" value="1"/>
</dbReference>
<keyword evidence="5 9" id="KW-0067">ATP-binding</keyword>
<keyword evidence="8" id="KW-0061">Asparagine biosynthesis</keyword>
<comment type="catalytic activity">
    <reaction evidence="7">
        <text>L-aspartate + L-glutamine + ATP + H2O = L-asparagine + L-glutamate + AMP + diphosphate + H(+)</text>
        <dbReference type="Rhea" id="RHEA:12228"/>
        <dbReference type="ChEBI" id="CHEBI:15377"/>
        <dbReference type="ChEBI" id="CHEBI:15378"/>
        <dbReference type="ChEBI" id="CHEBI:29985"/>
        <dbReference type="ChEBI" id="CHEBI:29991"/>
        <dbReference type="ChEBI" id="CHEBI:30616"/>
        <dbReference type="ChEBI" id="CHEBI:33019"/>
        <dbReference type="ChEBI" id="CHEBI:58048"/>
        <dbReference type="ChEBI" id="CHEBI:58359"/>
        <dbReference type="ChEBI" id="CHEBI:456215"/>
        <dbReference type="EC" id="6.3.5.4"/>
    </reaction>
</comment>
<keyword evidence="11" id="KW-0436">Ligase</keyword>
<dbReference type="RefSeq" id="WP_059427415.1">
    <property type="nucleotide sequence ID" value="NZ_FAUT01000002.1"/>
</dbReference>
<accession>A0A9W5AKN1</accession>
<dbReference type="GO" id="GO:0004066">
    <property type="term" value="F:asparagine synthase (glutamine-hydrolyzing) activity"/>
    <property type="evidence" value="ECO:0007669"/>
    <property type="project" value="UniProtKB-EC"/>
</dbReference>
<dbReference type="PANTHER" id="PTHR43284">
    <property type="entry name" value="ASPARAGINE SYNTHETASE (GLUTAMINE-HYDROLYZING)"/>
    <property type="match status" value="1"/>
</dbReference>
<evidence type="ECO:0000313" key="12">
    <source>
        <dbReference type="Proteomes" id="UP000052257"/>
    </source>
</evidence>
<dbReference type="SUPFAM" id="SSF56235">
    <property type="entry name" value="N-terminal nucleophile aminohydrolases (Ntn hydrolases)"/>
    <property type="match status" value="1"/>
</dbReference>
<evidence type="ECO:0000256" key="7">
    <source>
        <dbReference type="ARBA" id="ARBA00048741"/>
    </source>
</evidence>
<name>A0A9W5AKN1_CAMHY</name>
<dbReference type="InterPro" id="IPR029055">
    <property type="entry name" value="Ntn_hydrolases_N"/>
</dbReference>
<comment type="caution">
    <text evidence="11">The sequence shown here is derived from an EMBL/GenBank/DDBJ whole genome shotgun (WGS) entry which is preliminary data.</text>
</comment>